<dbReference type="GO" id="GO:0005789">
    <property type="term" value="C:endoplasmic reticulum membrane"/>
    <property type="evidence" value="ECO:0007669"/>
    <property type="project" value="TreeGrafter"/>
</dbReference>
<dbReference type="PIRSF" id="PIRSF002808">
    <property type="entry name" value="Hexose_phosphate_transp"/>
    <property type="match status" value="1"/>
</dbReference>
<protein>
    <recommendedName>
        <fullName evidence="9">Major facilitator superfamily (MFS) profile domain-containing protein</fullName>
    </recommendedName>
</protein>
<dbReference type="PANTHER" id="PTHR43184:SF12">
    <property type="entry name" value="SUGAR PHOSPHATE EXCHANGER 3"/>
    <property type="match status" value="1"/>
</dbReference>
<feature type="transmembrane region" description="Helical" evidence="8">
    <location>
        <begin position="146"/>
        <end position="165"/>
    </location>
</feature>
<keyword evidence="7 8" id="KW-0472">Membrane</keyword>
<keyword evidence="5 8" id="KW-0812">Transmembrane</keyword>
<gene>
    <name evidence="10" type="ORF">FSAL1345_LOCUS1402</name>
</gene>
<accession>A0A7S3IA61</accession>
<keyword evidence="4" id="KW-0762">Sugar transport</keyword>
<comment type="similarity">
    <text evidence="2">Belongs to the major facilitator superfamily. Organophosphate:Pi antiporter (OPA) (TC 2.A.1.4) family.</text>
</comment>
<feature type="transmembrane region" description="Helical" evidence="8">
    <location>
        <begin position="86"/>
        <end position="108"/>
    </location>
</feature>
<keyword evidence="6 8" id="KW-1133">Transmembrane helix</keyword>
<evidence type="ECO:0000313" key="10">
    <source>
        <dbReference type="EMBL" id="CAE0318133.1"/>
    </source>
</evidence>
<feature type="transmembrane region" description="Helical" evidence="8">
    <location>
        <begin position="262"/>
        <end position="285"/>
    </location>
</feature>
<feature type="domain" description="Major facilitator superfamily (MFS) profile" evidence="9">
    <location>
        <begin position="1"/>
        <end position="417"/>
    </location>
</feature>
<dbReference type="PANTHER" id="PTHR43184">
    <property type="entry name" value="MAJOR FACILITATOR SUPERFAMILY TRANSPORTER 16, ISOFORM B"/>
    <property type="match status" value="1"/>
</dbReference>
<evidence type="ECO:0000259" key="9">
    <source>
        <dbReference type="PROSITE" id="PS50850"/>
    </source>
</evidence>
<dbReference type="GO" id="GO:0022857">
    <property type="term" value="F:transmembrane transporter activity"/>
    <property type="evidence" value="ECO:0007669"/>
    <property type="project" value="InterPro"/>
</dbReference>
<dbReference type="SUPFAM" id="SSF103473">
    <property type="entry name" value="MFS general substrate transporter"/>
    <property type="match status" value="1"/>
</dbReference>
<evidence type="ECO:0000256" key="2">
    <source>
        <dbReference type="ARBA" id="ARBA00009598"/>
    </source>
</evidence>
<evidence type="ECO:0000256" key="3">
    <source>
        <dbReference type="ARBA" id="ARBA00022448"/>
    </source>
</evidence>
<dbReference type="InterPro" id="IPR036259">
    <property type="entry name" value="MFS_trans_sf"/>
</dbReference>
<sequence>MVGYKLKRGQMTVYLITFLCMVAAHSSREGWWMVKADVHEEMGFTSTQLGLMDSTFLFLYALGYFTSGVIADCFSPTKVLRSGMSIGMVCFWIMGVLGLSKVTSYWIYTVLWGIEGPAQGCVLTITVGIMANWFPSSERGKLMGFWGANASVGNIVGEWVAAILHHDLGLGWEWVIIVTGSFLGIMVYAVYAFVKDSPEEEDQHMPLLDNAVEEVERAGFWKAWKLPGVASCAICYGGVKLLNYGFFMWLPYYLRLYYGMDMIEIGLLTSLYDLGGVVGSVLGGYFSDLVKVRSATVELMLVLAVPMLLVFQTVQLGNEWMFYLVVPTTGFMVGGSANIIAAAVSADLSQKEGAKCNARTTVIGIINGTGSLGAAIGQIIIGWLQTISWNAVFYFMVLVCAGSLMSLLPLAIKDSKKKIANNKYKF</sequence>
<evidence type="ECO:0000256" key="6">
    <source>
        <dbReference type="ARBA" id="ARBA00022989"/>
    </source>
</evidence>
<name>A0A7S3IA61_9CILI</name>
<dbReference type="InterPro" id="IPR000849">
    <property type="entry name" value="Sugar_P_transporter"/>
</dbReference>
<feature type="transmembrane region" description="Helical" evidence="8">
    <location>
        <begin position="226"/>
        <end position="250"/>
    </location>
</feature>
<feature type="transmembrane region" description="Helical" evidence="8">
    <location>
        <begin position="12"/>
        <end position="34"/>
    </location>
</feature>
<dbReference type="Gene3D" id="1.20.1250.20">
    <property type="entry name" value="MFS general substrate transporter like domains"/>
    <property type="match status" value="2"/>
</dbReference>
<dbReference type="InterPro" id="IPR020846">
    <property type="entry name" value="MFS_dom"/>
</dbReference>
<feature type="transmembrane region" description="Helical" evidence="8">
    <location>
        <begin position="365"/>
        <end position="385"/>
    </location>
</feature>
<evidence type="ECO:0000256" key="1">
    <source>
        <dbReference type="ARBA" id="ARBA00004141"/>
    </source>
</evidence>
<feature type="transmembrane region" description="Helical" evidence="8">
    <location>
        <begin position="391"/>
        <end position="412"/>
    </location>
</feature>
<evidence type="ECO:0000256" key="4">
    <source>
        <dbReference type="ARBA" id="ARBA00022597"/>
    </source>
</evidence>
<feature type="transmembrane region" description="Helical" evidence="8">
    <location>
        <begin position="171"/>
        <end position="194"/>
    </location>
</feature>
<dbReference type="EMBL" id="HBIF01001646">
    <property type="protein sequence ID" value="CAE0318133.1"/>
    <property type="molecule type" value="Transcribed_RNA"/>
</dbReference>
<dbReference type="Pfam" id="PF07690">
    <property type="entry name" value="MFS_1"/>
    <property type="match status" value="1"/>
</dbReference>
<evidence type="ECO:0000256" key="8">
    <source>
        <dbReference type="SAM" id="Phobius"/>
    </source>
</evidence>
<evidence type="ECO:0000256" key="5">
    <source>
        <dbReference type="ARBA" id="ARBA00022692"/>
    </source>
</evidence>
<keyword evidence="3" id="KW-0813">Transport</keyword>
<comment type="subcellular location">
    <subcellularLocation>
        <location evidence="1">Membrane</location>
        <topology evidence="1">Multi-pass membrane protein</topology>
    </subcellularLocation>
</comment>
<proteinExistence type="inferred from homology"/>
<feature type="transmembrane region" description="Helical" evidence="8">
    <location>
        <begin position="297"/>
        <end position="314"/>
    </location>
</feature>
<dbReference type="InterPro" id="IPR011701">
    <property type="entry name" value="MFS"/>
</dbReference>
<dbReference type="AlphaFoldDB" id="A0A7S3IA61"/>
<evidence type="ECO:0000256" key="7">
    <source>
        <dbReference type="ARBA" id="ARBA00023136"/>
    </source>
</evidence>
<organism evidence="10">
    <name type="scientific">Fabrea salina</name>
    <dbReference type="NCBI Taxonomy" id="342563"/>
    <lineage>
        <taxon>Eukaryota</taxon>
        <taxon>Sar</taxon>
        <taxon>Alveolata</taxon>
        <taxon>Ciliophora</taxon>
        <taxon>Postciliodesmatophora</taxon>
        <taxon>Heterotrichea</taxon>
        <taxon>Heterotrichida</taxon>
        <taxon>Fabreidae</taxon>
        <taxon>Fabrea</taxon>
    </lineage>
</organism>
<dbReference type="PROSITE" id="PS50850">
    <property type="entry name" value="MFS"/>
    <property type="match status" value="1"/>
</dbReference>
<feature type="transmembrane region" description="Helical" evidence="8">
    <location>
        <begin position="114"/>
        <end position="134"/>
    </location>
</feature>
<feature type="transmembrane region" description="Helical" evidence="8">
    <location>
        <begin position="54"/>
        <end position="74"/>
    </location>
</feature>
<feature type="transmembrane region" description="Helical" evidence="8">
    <location>
        <begin position="320"/>
        <end position="344"/>
    </location>
</feature>
<reference evidence="10" key="1">
    <citation type="submission" date="2021-01" db="EMBL/GenBank/DDBJ databases">
        <authorList>
            <person name="Corre E."/>
            <person name="Pelletier E."/>
            <person name="Niang G."/>
            <person name="Scheremetjew M."/>
            <person name="Finn R."/>
            <person name="Kale V."/>
            <person name="Holt S."/>
            <person name="Cochrane G."/>
            <person name="Meng A."/>
            <person name="Brown T."/>
            <person name="Cohen L."/>
        </authorList>
    </citation>
    <scope>NUCLEOTIDE SEQUENCE</scope>
</reference>